<keyword evidence="2" id="KW-0560">Oxidoreductase</keyword>
<dbReference type="AlphaFoldDB" id="A0A5D2MQ62"/>
<evidence type="ECO:0000256" key="3">
    <source>
        <dbReference type="ARBA" id="ARBA00025714"/>
    </source>
</evidence>
<dbReference type="Pfam" id="PF13561">
    <property type="entry name" value="adh_short_C2"/>
    <property type="match status" value="1"/>
</dbReference>
<dbReference type="EMBL" id="CM017622">
    <property type="protein sequence ID" value="TYH93671.1"/>
    <property type="molecule type" value="Genomic_DNA"/>
</dbReference>
<evidence type="ECO:0000313" key="4">
    <source>
        <dbReference type="EMBL" id="TYH93671.1"/>
    </source>
</evidence>
<comment type="similarity">
    <text evidence="3">Belongs to the short-chain dehydrogenases/reductases (SDR) family. SDR65C subfamily.</text>
</comment>
<gene>
    <name evidence="4" type="ORF">ES332_A13G269700v1</name>
</gene>
<proteinExistence type="inferred from homology"/>
<dbReference type="GO" id="GO:0016491">
    <property type="term" value="F:oxidoreductase activity"/>
    <property type="evidence" value="ECO:0007669"/>
    <property type="project" value="UniProtKB-KW"/>
</dbReference>
<dbReference type="InterPro" id="IPR045000">
    <property type="entry name" value="TR"/>
</dbReference>
<keyword evidence="1" id="KW-0521">NADP</keyword>
<evidence type="ECO:0000313" key="5">
    <source>
        <dbReference type="Proteomes" id="UP000322667"/>
    </source>
</evidence>
<evidence type="ECO:0000256" key="2">
    <source>
        <dbReference type="ARBA" id="ARBA00023002"/>
    </source>
</evidence>
<sequence>MLNLINRLISINKCHILERYNRYIGPHWLPKMLRYGQERKKLSSKMGETEGCSKHKRWSLQGMTALVTGGTKGIGHAIVEELAGLGAIVHTCSRTETELNDCLLEWKAKGFRVTGSVCDVSNQAQRENLLNTVSSQFNGKLNILINNVGTNIAKTVMDYTTEDVSFLTSTNFESAYNISVLAHPLLIASGAGSIVFISSIAGITPAYLMPIYGANKGAMNQIAKFLACDWARDNIRVNIVTPGVIKTPYTLPYFEGNKELLETTMSRTPLARFGKPEEVSAMVAFLCLPAASYVTGQLICVDGGMTVNGIYFPKQIRKHHEPCYRIK</sequence>
<evidence type="ECO:0000256" key="1">
    <source>
        <dbReference type="ARBA" id="ARBA00022857"/>
    </source>
</evidence>
<dbReference type="PANTHER" id="PTHR42898:SF6">
    <property type="entry name" value="NADP-DEPENDENT MANNITOL DEHYDROGENASE"/>
    <property type="match status" value="1"/>
</dbReference>
<keyword evidence="5" id="KW-1185">Reference proteome</keyword>
<protein>
    <submittedName>
        <fullName evidence="4">Uncharacterized protein</fullName>
    </submittedName>
</protein>
<dbReference type="PRINTS" id="PR00081">
    <property type="entry name" value="GDHRDH"/>
</dbReference>
<dbReference type="SUPFAM" id="SSF51735">
    <property type="entry name" value="NAD(P)-binding Rossmann-fold domains"/>
    <property type="match status" value="1"/>
</dbReference>
<dbReference type="Gene3D" id="3.40.50.720">
    <property type="entry name" value="NAD(P)-binding Rossmann-like Domain"/>
    <property type="match status" value="1"/>
</dbReference>
<dbReference type="Proteomes" id="UP000322667">
    <property type="component" value="Chromosome A13"/>
</dbReference>
<dbReference type="InterPro" id="IPR002347">
    <property type="entry name" value="SDR_fam"/>
</dbReference>
<dbReference type="FunFam" id="3.40.50.720:FF:000084">
    <property type="entry name" value="Short-chain dehydrogenase reductase"/>
    <property type="match status" value="1"/>
</dbReference>
<dbReference type="PRINTS" id="PR00080">
    <property type="entry name" value="SDRFAMILY"/>
</dbReference>
<dbReference type="PANTHER" id="PTHR42898">
    <property type="entry name" value="TROPINONE REDUCTASE"/>
    <property type="match status" value="1"/>
</dbReference>
<name>A0A5D2MQ62_GOSTO</name>
<dbReference type="InterPro" id="IPR036291">
    <property type="entry name" value="NAD(P)-bd_dom_sf"/>
</dbReference>
<reference evidence="4 5" key="1">
    <citation type="submission" date="2019-07" db="EMBL/GenBank/DDBJ databases">
        <title>WGS assembly of Gossypium tomentosum.</title>
        <authorList>
            <person name="Chen Z.J."/>
            <person name="Sreedasyam A."/>
            <person name="Ando A."/>
            <person name="Song Q."/>
            <person name="De L."/>
            <person name="Hulse-Kemp A."/>
            <person name="Ding M."/>
            <person name="Ye W."/>
            <person name="Kirkbride R."/>
            <person name="Jenkins J."/>
            <person name="Plott C."/>
            <person name="Lovell J."/>
            <person name="Lin Y.-M."/>
            <person name="Vaughn R."/>
            <person name="Liu B."/>
            <person name="Li W."/>
            <person name="Simpson S."/>
            <person name="Scheffler B."/>
            <person name="Saski C."/>
            <person name="Grover C."/>
            <person name="Hu G."/>
            <person name="Conover J."/>
            <person name="Carlson J."/>
            <person name="Shu S."/>
            <person name="Boston L."/>
            <person name="Williams M."/>
            <person name="Peterson D."/>
            <person name="Mcgee K."/>
            <person name="Jones D."/>
            <person name="Wendel J."/>
            <person name="Stelly D."/>
            <person name="Grimwood J."/>
            <person name="Schmutz J."/>
        </authorList>
    </citation>
    <scope>NUCLEOTIDE SEQUENCE [LARGE SCALE GENOMIC DNA]</scope>
    <source>
        <strain evidence="4">7179.01</strain>
    </source>
</reference>
<organism evidence="4 5">
    <name type="scientific">Gossypium tomentosum</name>
    <name type="common">Hawaiian cotton</name>
    <name type="synonym">Gossypium sandvicense</name>
    <dbReference type="NCBI Taxonomy" id="34277"/>
    <lineage>
        <taxon>Eukaryota</taxon>
        <taxon>Viridiplantae</taxon>
        <taxon>Streptophyta</taxon>
        <taxon>Embryophyta</taxon>
        <taxon>Tracheophyta</taxon>
        <taxon>Spermatophyta</taxon>
        <taxon>Magnoliopsida</taxon>
        <taxon>eudicotyledons</taxon>
        <taxon>Gunneridae</taxon>
        <taxon>Pentapetalae</taxon>
        <taxon>rosids</taxon>
        <taxon>malvids</taxon>
        <taxon>Malvales</taxon>
        <taxon>Malvaceae</taxon>
        <taxon>Malvoideae</taxon>
        <taxon>Gossypium</taxon>
    </lineage>
</organism>
<accession>A0A5D2MQ62</accession>